<sequence length="287" mass="32148">MADAITISSPDRDSSSLPPTISSVSPRCFKLKKGRDRGAAFKDKQGQIWVVAAGFREEGSPDDFYSYFLSLDKKIGFEGWGPGIRDKELLETDHDMERLSSWRQNLWERIDNELGSLQAGDAIHLDIFDIFGGGAPLVGTIDIELVLLDDWPRPLGLEINARTEPRSSSPFLLRVATLVVLSRFHDDEQVWSAMYENDGASKQYVLEFDDDIPESNVWEGKTAAPYPGAFRAGSQTHHVLMTQSEADRKMVDGEPVTTLCGRTFVPRQDPQKLPNCDECQRIRKALS</sequence>
<name>A0A1L7D198_9CORY</name>
<evidence type="ECO:0000256" key="1">
    <source>
        <dbReference type="SAM" id="MobiDB-lite"/>
    </source>
</evidence>
<evidence type="ECO:0000313" key="3">
    <source>
        <dbReference type="Proteomes" id="UP000185491"/>
    </source>
</evidence>
<proteinExistence type="predicted"/>
<dbReference type="Pfam" id="PF11238">
    <property type="entry name" value="DUF3039"/>
    <property type="match status" value="1"/>
</dbReference>
<dbReference type="Proteomes" id="UP000185491">
    <property type="component" value="Chromosome"/>
</dbReference>
<dbReference type="EMBL" id="CP009249">
    <property type="protein sequence ID" value="APT91868.1"/>
    <property type="molecule type" value="Genomic_DNA"/>
</dbReference>
<keyword evidence="3" id="KW-1185">Reference proteome</keyword>
<gene>
    <name evidence="2" type="ORF">CPHO_01930</name>
</gene>
<organism evidence="2 3">
    <name type="scientific">Corynebacterium phocae</name>
    <dbReference type="NCBI Taxonomy" id="161895"/>
    <lineage>
        <taxon>Bacteria</taxon>
        <taxon>Bacillati</taxon>
        <taxon>Actinomycetota</taxon>
        <taxon>Actinomycetes</taxon>
        <taxon>Mycobacteriales</taxon>
        <taxon>Corynebacteriaceae</taxon>
        <taxon>Corynebacterium</taxon>
    </lineage>
</organism>
<dbReference type="AlphaFoldDB" id="A0A1L7D198"/>
<dbReference type="InterPro" id="IPR021400">
    <property type="entry name" value="DUF3039"/>
</dbReference>
<dbReference type="KEGG" id="cpho:CPHO_01930"/>
<evidence type="ECO:0000313" key="2">
    <source>
        <dbReference type="EMBL" id="APT91868.1"/>
    </source>
</evidence>
<reference evidence="2 3" key="1">
    <citation type="submission" date="2014-08" db="EMBL/GenBank/DDBJ databases">
        <title>Complete genome sequence of Corynebacterium phocae M408/89/1(T)(=DSM 44612(T)), isolated from the common seal (Phoca vitulina).</title>
        <authorList>
            <person name="Ruckert C."/>
            <person name="Albersmeier A."/>
            <person name="Winkler A."/>
            <person name="Kalinowski J."/>
        </authorList>
    </citation>
    <scope>NUCLEOTIDE SEQUENCE [LARGE SCALE GENOMIC DNA]</scope>
    <source>
        <strain evidence="2 3">M408/89/1</strain>
    </source>
</reference>
<evidence type="ECO:0008006" key="4">
    <source>
        <dbReference type="Google" id="ProtNLM"/>
    </source>
</evidence>
<feature type="region of interest" description="Disordered" evidence="1">
    <location>
        <begin position="1"/>
        <end position="21"/>
    </location>
</feature>
<accession>A0A1L7D198</accession>
<protein>
    <recommendedName>
        <fullName evidence="4">DUF3039 domain-containing protein</fullName>
    </recommendedName>
</protein>